<reference evidence="1 2" key="1">
    <citation type="submission" date="2024-03" db="EMBL/GenBank/DDBJ databases">
        <title>Aquirufa genome sequencing.</title>
        <authorList>
            <person name="Pitt A."/>
            <person name="Hahn M.W."/>
        </authorList>
    </citation>
    <scope>NUCLEOTIDE SEQUENCE [LARGE SCALE GENOMIC DNA]</scope>
    <source>
        <strain evidence="1 2">OSTEICH-129V</strain>
    </source>
</reference>
<protein>
    <submittedName>
        <fullName evidence="1">Uncharacterized protein</fullName>
    </submittedName>
</protein>
<evidence type="ECO:0000313" key="2">
    <source>
        <dbReference type="Proteomes" id="UP001598138"/>
    </source>
</evidence>
<dbReference type="EMBL" id="JBBKXZ010000001">
    <property type="protein sequence ID" value="MFD3393423.1"/>
    <property type="molecule type" value="Genomic_DNA"/>
</dbReference>
<accession>A0ABW6DD64</accession>
<sequence length="88" mass="9816">MKAKDFSELDFSPWDMDFTEDAFDVGEDCLNLSSDSSDVTVTIRDEGDSLVVEWASDDDGDQILYVKSDSSQTVDEAYGIIKVQLDSF</sequence>
<dbReference type="RefSeq" id="WP_377982056.1">
    <property type="nucleotide sequence ID" value="NZ_JBBKXZ010000001.1"/>
</dbReference>
<keyword evidence="2" id="KW-1185">Reference proteome</keyword>
<proteinExistence type="predicted"/>
<dbReference type="Proteomes" id="UP001598138">
    <property type="component" value="Unassembled WGS sequence"/>
</dbReference>
<gene>
    <name evidence="1" type="ORF">U0R10_02200</name>
</gene>
<name>A0ABW6DD64_9BACT</name>
<evidence type="ECO:0000313" key="1">
    <source>
        <dbReference type="EMBL" id="MFD3393423.1"/>
    </source>
</evidence>
<comment type="caution">
    <text evidence="1">The sequence shown here is derived from an EMBL/GenBank/DDBJ whole genome shotgun (WGS) entry which is preliminary data.</text>
</comment>
<organism evidence="1 2">
    <name type="scientific">Aquirufa avitistagni</name>
    <dbReference type="NCBI Taxonomy" id="3104728"/>
    <lineage>
        <taxon>Bacteria</taxon>
        <taxon>Pseudomonadati</taxon>
        <taxon>Bacteroidota</taxon>
        <taxon>Cytophagia</taxon>
        <taxon>Cytophagales</taxon>
        <taxon>Flectobacillaceae</taxon>
        <taxon>Aquirufa</taxon>
    </lineage>
</organism>